<comment type="caution">
    <text evidence="1">The sequence shown here is derived from an EMBL/GenBank/DDBJ whole genome shotgun (WGS) entry which is preliminary data.</text>
</comment>
<accession>A0ABS8BC86</accession>
<dbReference type="PANTHER" id="PTHR42060:SF1">
    <property type="entry name" value="NHL REPEAT-CONTAINING PROTEIN"/>
    <property type="match status" value="1"/>
</dbReference>
<name>A0ABS8BC86_9ACTN</name>
<evidence type="ECO:0008006" key="3">
    <source>
        <dbReference type="Google" id="ProtNLM"/>
    </source>
</evidence>
<dbReference type="Gene3D" id="2.120.10.30">
    <property type="entry name" value="TolB, C-terminal domain"/>
    <property type="match status" value="1"/>
</dbReference>
<organism evidence="1 2">
    <name type="scientific">Streptomyces antimicrobicus</name>
    <dbReference type="NCBI Taxonomy" id="2883108"/>
    <lineage>
        <taxon>Bacteria</taxon>
        <taxon>Bacillati</taxon>
        <taxon>Actinomycetota</taxon>
        <taxon>Actinomycetes</taxon>
        <taxon>Kitasatosporales</taxon>
        <taxon>Streptomycetaceae</taxon>
        <taxon>Streptomyces</taxon>
    </lineage>
</organism>
<dbReference type="SUPFAM" id="SSF63829">
    <property type="entry name" value="Calcium-dependent phosphotriesterase"/>
    <property type="match status" value="1"/>
</dbReference>
<sequence length="354" mass="36025">MPRTDADADADAVALAVTPAGPGPDLPRPGAPLRALRSALAALGSALAVLVSATAVHALPAPPRSLVLSDPRVVAHYDLAAGRTPENLAVEPDGSLDLTLAAARQVAHYDAFRGTRVLATLPAPARPATPVLGRAVTTGLVRTADGALYVNYATGTADLTGVWRITPDGEVTRFAALPADGLPNGLAVDEERGALYATDSVLGRVWRIALDDGAVSTWAAGPALRPDGSVGANGVKVRDGAVWVANTDRGTLLRIPVRDDGGAAPLTVHATGLAGIDDFAFAGPGDLVLAALHLGGEIAVVHADGSHHVLLSGRDGLSNPAAVAVVGRTVYVASAAFTTLRDPNLLRARLDVRP</sequence>
<protein>
    <recommendedName>
        <fullName evidence="3">SMP-30/Gluconolactonase/LRE-like region domain-containing protein</fullName>
    </recommendedName>
</protein>
<keyword evidence="2" id="KW-1185">Reference proteome</keyword>
<dbReference type="PANTHER" id="PTHR42060">
    <property type="entry name" value="NHL REPEAT-CONTAINING PROTEIN-RELATED"/>
    <property type="match status" value="1"/>
</dbReference>
<evidence type="ECO:0000313" key="2">
    <source>
        <dbReference type="Proteomes" id="UP001199054"/>
    </source>
</evidence>
<dbReference type="EMBL" id="JAJAUY010000112">
    <property type="protein sequence ID" value="MCB5182216.1"/>
    <property type="molecule type" value="Genomic_DNA"/>
</dbReference>
<evidence type="ECO:0000313" key="1">
    <source>
        <dbReference type="EMBL" id="MCB5182216.1"/>
    </source>
</evidence>
<gene>
    <name evidence="1" type="ORF">LG632_22885</name>
</gene>
<dbReference type="Proteomes" id="UP001199054">
    <property type="component" value="Unassembled WGS sequence"/>
</dbReference>
<dbReference type="RefSeq" id="WP_226729308.1">
    <property type="nucleotide sequence ID" value="NZ_JAJAUY010000112.1"/>
</dbReference>
<dbReference type="InterPro" id="IPR011042">
    <property type="entry name" value="6-blade_b-propeller_TolB-like"/>
</dbReference>
<dbReference type="InterPro" id="IPR052998">
    <property type="entry name" value="Hetero-Diels-Alderase-like"/>
</dbReference>
<proteinExistence type="predicted"/>
<reference evidence="1 2" key="1">
    <citation type="submission" date="2021-10" db="EMBL/GenBank/DDBJ databases">
        <title>Streptomyces sp. strain SMC 277, a novel streptomycete isolated from soil.</title>
        <authorList>
            <person name="Chanama M."/>
        </authorList>
    </citation>
    <scope>NUCLEOTIDE SEQUENCE [LARGE SCALE GENOMIC DNA]</scope>
    <source>
        <strain evidence="1 2">SMC 277</strain>
    </source>
</reference>